<evidence type="ECO:0000313" key="14">
    <source>
        <dbReference type="Proteomes" id="UP000230233"/>
    </source>
</evidence>
<dbReference type="Proteomes" id="UP000230233">
    <property type="component" value="Chromosome V"/>
</dbReference>
<dbReference type="Gene3D" id="3.30.50.10">
    <property type="entry name" value="Erythroid Transcription Factor GATA-1, subunit A"/>
    <property type="match status" value="1"/>
</dbReference>
<dbReference type="InterPro" id="IPR035500">
    <property type="entry name" value="NHR-like_dom_sf"/>
</dbReference>
<keyword evidence="14" id="KW-1185">Reference proteome</keyword>
<keyword evidence="8" id="KW-0804">Transcription</keyword>
<name>A0A2G5TB46_9PELO</name>
<evidence type="ECO:0000259" key="12">
    <source>
        <dbReference type="PROSITE" id="PS51843"/>
    </source>
</evidence>
<dbReference type="OrthoDB" id="5787495at2759"/>
<evidence type="ECO:0000313" key="13">
    <source>
        <dbReference type="EMBL" id="PIC24311.1"/>
    </source>
</evidence>
<keyword evidence="6" id="KW-0805">Transcription regulation</keyword>
<comment type="subcellular location">
    <subcellularLocation>
        <location evidence="1">Nucleus</location>
    </subcellularLocation>
</comment>
<dbReference type="PANTHER" id="PTHR45680">
    <property type="entry name" value="NUCLEAR HORMONE RECEPTOR FAMILY"/>
    <property type="match status" value="1"/>
</dbReference>
<evidence type="ECO:0000256" key="1">
    <source>
        <dbReference type="ARBA" id="ARBA00004123"/>
    </source>
</evidence>
<dbReference type="InterPro" id="IPR013088">
    <property type="entry name" value="Znf_NHR/GATA"/>
</dbReference>
<dbReference type="GO" id="GO:0000978">
    <property type="term" value="F:RNA polymerase II cis-regulatory region sequence-specific DNA binding"/>
    <property type="evidence" value="ECO:0007669"/>
    <property type="project" value="InterPro"/>
</dbReference>
<dbReference type="PRINTS" id="PR00047">
    <property type="entry name" value="STROIDFINGER"/>
</dbReference>
<dbReference type="InterPro" id="IPR001628">
    <property type="entry name" value="Znf_hrmn_rcpt"/>
</dbReference>
<evidence type="ECO:0000256" key="9">
    <source>
        <dbReference type="ARBA" id="ARBA00023170"/>
    </source>
</evidence>
<keyword evidence="3" id="KW-0479">Metal-binding</keyword>
<evidence type="ECO:0000256" key="7">
    <source>
        <dbReference type="ARBA" id="ARBA00023125"/>
    </source>
</evidence>
<dbReference type="InterPro" id="IPR000536">
    <property type="entry name" value="Nucl_hrmn_rcpt_lig-bd"/>
</dbReference>
<comment type="similarity">
    <text evidence="2">Belongs to the nuclear hormone receptor family.</text>
</comment>
<keyword evidence="4" id="KW-0863">Zinc-finger</keyword>
<gene>
    <name evidence="13" type="primary">Cnig_chr_V.g17700</name>
    <name evidence="13" type="ORF">B9Z55_017700</name>
</gene>
<comment type="caution">
    <text evidence="13">The sequence shown here is derived from an EMBL/GenBank/DDBJ whole genome shotgun (WGS) entry which is preliminary data.</text>
</comment>
<evidence type="ECO:0008006" key="15">
    <source>
        <dbReference type="Google" id="ProtNLM"/>
    </source>
</evidence>
<keyword evidence="9" id="KW-0675">Receptor</keyword>
<dbReference type="SUPFAM" id="SSF48508">
    <property type="entry name" value="Nuclear receptor ligand-binding domain"/>
    <property type="match status" value="1"/>
</dbReference>
<dbReference type="SMART" id="SM00430">
    <property type="entry name" value="HOLI"/>
    <property type="match status" value="1"/>
</dbReference>
<dbReference type="Pfam" id="PF00104">
    <property type="entry name" value="Hormone_recep"/>
    <property type="match status" value="1"/>
</dbReference>
<evidence type="ECO:0000256" key="8">
    <source>
        <dbReference type="ARBA" id="ARBA00023163"/>
    </source>
</evidence>
<dbReference type="EMBL" id="PDUG01000005">
    <property type="protein sequence ID" value="PIC24311.1"/>
    <property type="molecule type" value="Genomic_DNA"/>
</dbReference>
<dbReference type="PANTHER" id="PTHR45680:SF12">
    <property type="entry name" value="NUCLEAR HORMONE RECEPTOR FAMILY-RELATED"/>
    <property type="match status" value="1"/>
</dbReference>
<dbReference type="AlphaFoldDB" id="A0A2G5TB46"/>
<dbReference type="InterPro" id="IPR049636">
    <property type="entry name" value="HNF4-like_DBD"/>
</dbReference>
<dbReference type="GO" id="GO:0003700">
    <property type="term" value="F:DNA-binding transcription factor activity"/>
    <property type="evidence" value="ECO:0007669"/>
    <property type="project" value="InterPro"/>
</dbReference>
<proteinExistence type="inferred from homology"/>
<dbReference type="Pfam" id="PF00105">
    <property type="entry name" value="zf-C4"/>
    <property type="match status" value="1"/>
</dbReference>
<reference evidence="14" key="1">
    <citation type="submission" date="2017-10" db="EMBL/GenBank/DDBJ databases">
        <title>Rapid genome shrinkage in a self-fertile nematode reveals novel sperm competition proteins.</title>
        <authorList>
            <person name="Yin D."/>
            <person name="Schwarz E.M."/>
            <person name="Thomas C.G."/>
            <person name="Felde R.L."/>
            <person name="Korf I.F."/>
            <person name="Cutter A.D."/>
            <person name="Schartner C.M."/>
            <person name="Ralston E.J."/>
            <person name="Meyer B.J."/>
            <person name="Haag E.S."/>
        </authorList>
    </citation>
    <scope>NUCLEOTIDE SEQUENCE [LARGE SCALE GENOMIC DNA]</scope>
    <source>
        <strain evidence="14">JU1422</strain>
    </source>
</reference>
<dbReference type="InterPro" id="IPR051152">
    <property type="entry name" value="C.elegans_Orphan_NR"/>
</dbReference>
<evidence type="ECO:0000256" key="2">
    <source>
        <dbReference type="ARBA" id="ARBA00005993"/>
    </source>
</evidence>
<accession>A0A2G5TB46</accession>
<protein>
    <recommendedName>
        <fullName evidence="15">Nuclear receptor domain-containing protein</fullName>
    </recommendedName>
</protein>
<dbReference type="GO" id="GO:0005634">
    <property type="term" value="C:nucleus"/>
    <property type="evidence" value="ECO:0007669"/>
    <property type="project" value="UniProtKB-SubCell"/>
</dbReference>
<evidence type="ECO:0000259" key="11">
    <source>
        <dbReference type="PROSITE" id="PS51030"/>
    </source>
</evidence>
<dbReference type="CDD" id="cd06960">
    <property type="entry name" value="NR_DBD_HNF4A"/>
    <property type="match status" value="1"/>
</dbReference>
<dbReference type="SUPFAM" id="SSF57716">
    <property type="entry name" value="Glucocorticoid receptor-like (DNA-binding domain)"/>
    <property type="match status" value="1"/>
</dbReference>
<feature type="domain" description="Nuclear receptor" evidence="11">
    <location>
        <begin position="24"/>
        <end position="99"/>
    </location>
</feature>
<dbReference type="PROSITE" id="PS51030">
    <property type="entry name" value="NUCLEAR_REC_DBD_2"/>
    <property type="match status" value="1"/>
</dbReference>
<dbReference type="STRING" id="1611254.A0A2G5TB46"/>
<evidence type="ECO:0000256" key="10">
    <source>
        <dbReference type="ARBA" id="ARBA00023242"/>
    </source>
</evidence>
<keyword evidence="7" id="KW-0238">DNA-binding</keyword>
<dbReference type="PROSITE" id="PS51843">
    <property type="entry name" value="NR_LBD"/>
    <property type="match status" value="1"/>
</dbReference>
<dbReference type="GO" id="GO:0008270">
    <property type="term" value="F:zinc ion binding"/>
    <property type="evidence" value="ECO:0007669"/>
    <property type="project" value="UniProtKB-KW"/>
</dbReference>
<keyword evidence="5" id="KW-0862">Zinc</keyword>
<dbReference type="Gene3D" id="1.10.565.10">
    <property type="entry name" value="Retinoid X Receptor"/>
    <property type="match status" value="1"/>
</dbReference>
<evidence type="ECO:0000256" key="4">
    <source>
        <dbReference type="ARBA" id="ARBA00022771"/>
    </source>
</evidence>
<organism evidence="13 14">
    <name type="scientific">Caenorhabditis nigoni</name>
    <dbReference type="NCBI Taxonomy" id="1611254"/>
    <lineage>
        <taxon>Eukaryota</taxon>
        <taxon>Metazoa</taxon>
        <taxon>Ecdysozoa</taxon>
        <taxon>Nematoda</taxon>
        <taxon>Chromadorea</taxon>
        <taxon>Rhabditida</taxon>
        <taxon>Rhabditina</taxon>
        <taxon>Rhabditomorpha</taxon>
        <taxon>Rhabditoidea</taxon>
        <taxon>Rhabditidae</taxon>
        <taxon>Peloderinae</taxon>
        <taxon>Caenorhabditis</taxon>
    </lineage>
</organism>
<keyword evidence="10" id="KW-0539">Nucleus</keyword>
<evidence type="ECO:0000256" key="6">
    <source>
        <dbReference type="ARBA" id="ARBA00023015"/>
    </source>
</evidence>
<dbReference type="SMART" id="SM00399">
    <property type="entry name" value="ZnF_C4"/>
    <property type="match status" value="1"/>
</dbReference>
<feature type="domain" description="NR LBD" evidence="12">
    <location>
        <begin position="162"/>
        <end position="419"/>
    </location>
</feature>
<evidence type="ECO:0000256" key="3">
    <source>
        <dbReference type="ARBA" id="ARBA00022723"/>
    </source>
</evidence>
<sequence length="419" mass="48400">MLEIMTEPTSSSSSECSLPVIHSIKDCEVCGLPAHGKHYGAISCRACAAFFRRYGTSGHVKPCKTDGNCVVHKKGWFNCKKCRLEKCKNVGMRIDDFQFGRDPGRVQRGFLENIPPSMATFLGRPNFIIYCAPAHDPDYTPPRVIIDVQFLLDKAEDVLLEGSWSPIFALNPLEKLALGLQHIRSQVGKGMKAFNKIGKEEALTLFEDEMLRTAKWLTYFEDFQRLPQKLQLDMLKGIFKVWVRLDKLHLTARGRRQSLCERWQVMAHINKEQVLCDLSKLELDISWCSRYTVEQLSFFNDPNAESRGEKVVQMMIDLNPTDVELAFMMCQLSFNYVGKRFQGVILDVSDRILDSISNHLHDYYVRRLNMPQYCKRVAQMMKINNHIQQDVIIERSKNELLSVFDVYYADYSHDIFRTV</sequence>
<evidence type="ECO:0000256" key="5">
    <source>
        <dbReference type="ARBA" id="ARBA00022833"/>
    </source>
</evidence>